<accession>A0A3M2LQ89</accession>
<evidence type="ECO:0000256" key="1">
    <source>
        <dbReference type="SAM" id="MobiDB-lite"/>
    </source>
</evidence>
<evidence type="ECO:0000313" key="2">
    <source>
        <dbReference type="EMBL" id="RMI37018.1"/>
    </source>
</evidence>
<evidence type="ECO:0008006" key="4">
    <source>
        <dbReference type="Google" id="ProtNLM"/>
    </source>
</evidence>
<feature type="compositionally biased region" description="Low complexity" evidence="1">
    <location>
        <begin position="17"/>
        <end position="31"/>
    </location>
</feature>
<dbReference type="Proteomes" id="UP000278673">
    <property type="component" value="Unassembled WGS sequence"/>
</dbReference>
<dbReference type="AlphaFoldDB" id="A0A3M2LQ89"/>
<protein>
    <recommendedName>
        <fullName evidence="4">DUF5304 domain-containing protein</fullName>
    </recommendedName>
</protein>
<sequence length="214" mass="21961">MGDASEPQENEPAPAHEATPGAAGPADDADPWAAACAEDLAAERERRRAAFGPERPDPTEELRRLADALTGRLGELGSRLPQVGLLAKPLASQARAAIDPMIERNADAIQHLASAGQELLAAYRSAVLGQEGRWSRPDGAEGTDAARGSEGGRERDGADDGARDAGSSGNRGPDQGSEGASGDASADDAGQRRGNRDEGDDSVGPGGAHRIDLD</sequence>
<name>A0A3M2LQ89_9ACTN</name>
<feature type="region of interest" description="Disordered" evidence="1">
    <location>
        <begin position="130"/>
        <end position="214"/>
    </location>
</feature>
<dbReference type="RefSeq" id="WP_122185303.1">
    <property type="nucleotide sequence ID" value="NZ_RFFJ01000125.1"/>
</dbReference>
<dbReference type="EMBL" id="RFFJ01000125">
    <property type="protein sequence ID" value="RMI37018.1"/>
    <property type="molecule type" value="Genomic_DNA"/>
</dbReference>
<feature type="region of interest" description="Disordered" evidence="1">
    <location>
        <begin position="1"/>
        <end position="31"/>
    </location>
</feature>
<evidence type="ECO:0000313" key="3">
    <source>
        <dbReference type="Proteomes" id="UP000278673"/>
    </source>
</evidence>
<proteinExistence type="predicted"/>
<feature type="compositionally biased region" description="Low complexity" evidence="1">
    <location>
        <begin position="164"/>
        <end position="188"/>
    </location>
</feature>
<dbReference type="InterPro" id="IPR035183">
    <property type="entry name" value="DUF5304"/>
</dbReference>
<reference evidence="2 3" key="1">
    <citation type="submission" date="2018-10" db="EMBL/GenBank/DDBJ databases">
        <title>Isolation, diversity and antifungal activity of actinobacteria from wheat.</title>
        <authorList>
            <person name="Han C."/>
        </authorList>
    </citation>
    <scope>NUCLEOTIDE SEQUENCE [LARGE SCALE GENOMIC DNA]</scope>
    <source>
        <strain evidence="2 3">NEAU-YY642</strain>
    </source>
</reference>
<feature type="compositionally biased region" description="Basic and acidic residues" evidence="1">
    <location>
        <begin position="150"/>
        <end position="163"/>
    </location>
</feature>
<dbReference type="Pfam" id="PF17230">
    <property type="entry name" value="DUF5304"/>
    <property type="match status" value="1"/>
</dbReference>
<comment type="caution">
    <text evidence="2">The sequence shown here is derived from an EMBL/GenBank/DDBJ whole genome shotgun (WGS) entry which is preliminary data.</text>
</comment>
<gene>
    <name evidence="2" type="ORF">EBN88_20105</name>
</gene>
<organism evidence="2 3">
    <name type="scientific">Streptomyces triticirhizae</name>
    <dbReference type="NCBI Taxonomy" id="2483353"/>
    <lineage>
        <taxon>Bacteria</taxon>
        <taxon>Bacillati</taxon>
        <taxon>Actinomycetota</taxon>
        <taxon>Actinomycetes</taxon>
        <taxon>Kitasatosporales</taxon>
        <taxon>Streptomycetaceae</taxon>
        <taxon>Streptomyces</taxon>
    </lineage>
</organism>
<keyword evidence="3" id="KW-1185">Reference proteome</keyword>